<feature type="transmembrane region" description="Helical" evidence="1">
    <location>
        <begin position="20"/>
        <end position="48"/>
    </location>
</feature>
<dbReference type="EMBL" id="JABWUV010000003">
    <property type="protein sequence ID" value="KAF6369180.1"/>
    <property type="molecule type" value="Genomic_DNA"/>
</dbReference>
<protein>
    <submittedName>
        <fullName evidence="2">Uncharacterized protein</fullName>
    </submittedName>
</protein>
<evidence type="ECO:0000313" key="2">
    <source>
        <dbReference type="EMBL" id="KAF6369180.1"/>
    </source>
</evidence>
<evidence type="ECO:0000313" key="3">
    <source>
        <dbReference type="Proteomes" id="UP000527355"/>
    </source>
</evidence>
<keyword evidence="3" id="KW-1185">Reference proteome</keyword>
<proteinExistence type="predicted"/>
<gene>
    <name evidence="2" type="ORF">mMyoMyo1_010568</name>
</gene>
<organism evidence="2 3">
    <name type="scientific">Myotis myotis</name>
    <name type="common">Greater mouse-eared bat</name>
    <name type="synonym">Vespertilio myotis</name>
    <dbReference type="NCBI Taxonomy" id="51298"/>
    <lineage>
        <taxon>Eukaryota</taxon>
        <taxon>Metazoa</taxon>
        <taxon>Chordata</taxon>
        <taxon>Craniata</taxon>
        <taxon>Vertebrata</taxon>
        <taxon>Euteleostomi</taxon>
        <taxon>Mammalia</taxon>
        <taxon>Eutheria</taxon>
        <taxon>Laurasiatheria</taxon>
        <taxon>Chiroptera</taxon>
        <taxon>Yangochiroptera</taxon>
        <taxon>Vespertilionidae</taxon>
        <taxon>Myotis</taxon>
    </lineage>
</organism>
<dbReference type="AlphaFoldDB" id="A0A7J7Z653"/>
<sequence length="230" mass="25876">MYHSFLFHSSTDGHLGCFQILAMVNCAAMNIWVHISFLIGVSVFLGYIPRSGITGSNGSSIFSFLRKLHTVFHSGCTSLHSHQQCTSVPFSPHPLQHLSFVDLLMIIFYLFYFIYLFHFISEREEGVGREKHQCKRDTHGSACPDQESILQPNPSWFCSVGRASACGLKGPGFDSSQGHMPRLWARSPVGSCRRQLTNDSLIDISISPSPFLSEINKNIFFKNLQPQYIP</sequence>
<name>A0A7J7Z653_MYOMY</name>
<comment type="caution">
    <text evidence="2">The sequence shown here is derived from an EMBL/GenBank/DDBJ whole genome shotgun (WGS) entry which is preliminary data.</text>
</comment>
<keyword evidence="1" id="KW-0472">Membrane</keyword>
<keyword evidence="1" id="KW-1133">Transmembrane helix</keyword>
<accession>A0A7J7Z653</accession>
<feature type="transmembrane region" description="Helical" evidence="1">
    <location>
        <begin position="98"/>
        <end position="120"/>
    </location>
</feature>
<reference evidence="2 3" key="1">
    <citation type="journal article" date="2020" name="Nature">
        <title>Six reference-quality genomes reveal evolution of bat adaptations.</title>
        <authorList>
            <person name="Jebb D."/>
            <person name="Huang Z."/>
            <person name="Pippel M."/>
            <person name="Hughes G.M."/>
            <person name="Lavrichenko K."/>
            <person name="Devanna P."/>
            <person name="Winkler S."/>
            <person name="Jermiin L.S."/>
            <person name="Skirmuntt E.C."/>
            <person name="Katzourakis A."/>
            <person name="Burkitt-Gray L."/>
            <person name="Ray D.A."/>
            <person name="Sullivan K.A.M."/>
            <person name="Roscito J.G."/>
            <person name="Kirilenko B.M."/>
            <person name="Davalos L.M."/>
            <person name="Corthals A.P."/>
            <person name="Power M.L."/>
            <person name="Jones G."/>
            <person name="Ransome R.D."/>
            <person name="Dechmann D.K.N."/>
            <person name="Locatelli A.G."/>
            <person name="Puechmaille S.J."/>
            <person name="Fedrigo O."/>
            <person name="Jarvis E.D."/>
            <person name="Hiller M."/>
            <person name="Vernes S.C."/>
            <person name="Myers E.W."/>
            <person name="Teeling E.C."/>
        </authorList>
    </citation>
    <scope>NUCLEOTIDE SEQUENCE [LARGE SCALE GENOMIC DNA]</scope>
    <source>
        <strain evidence="2">MMyoMyo1</strain>
        <tissue evidence="2">Flight muscle</tissue>
    </source>
</reference>
<keyword evidence="1" id="KW-0812">Transmembrane</keyword>
<evidence type="ECO:0000256" key="1">
    <source>
        <dbReference type="SAM" id="Phobius"/>
    </source>
</evidence>
<dbReference type="Proteomes" id="UP000527355">
    <property type="component" value="Unassembled WGS sequence"/>
</dbReference>